<dbReference type="STRING" id="1447875.A0A2B7WP09"/>
<dbReference type="PANTHER" id="PTHR45688">
    <property type="match status" value="1"/>
</dbReference>
<dbReference type="AlphaFoldDB" id="A0A2B7WP09"/>
<accession>A0A2B7WP09</accession>
<dbReference type="InterPro" id="IPR005814">
    <property type="entry name" value="Aminotrans_3"/>
</dbReference>
<reference evidence="4 5" key="1">
    <citation type="submission" date="2017-10" db="EMBL/GenBank/DDBJ databases">
        <title>Comparative genomics in systemic dimorphic fungi from Ajellomycetaceae.</title>
        <authorList>
            <person name="Munoz J.F."/>
            <person name="Mcewen J.G."/>
            <person name="Clay O.K."/>
            <person name="Cuomo C.A."/>
        </authorList>
    </citation>
    <scope>NUCLEOTIDE SEQUENCE [LARGE SCALE GENOMIC DNA]</scope>
    <source>
        <strain evidence="4 5">UAMH5409</strain>
    </source>
</reference>
<gene>
    <name evidence="4" type="ORF">AJ79_08936</name>
</gene>
<evidence type="ECO:0000256" key="2">
    <source>
        <dbReference type="ARBA" id="ARBA00022898"/>
    </source>
</evidence>
<evidence type="ECO:0000313" key="4">
    <source>
        <dbReference type="EMBL" id="PGG98227.1"/>
    </source>
</evidence>
<comment type="caution">
    <text evidence="4">The sequence shown here is derived from an EMBL/GenBank/DDBJ whole genome shotgun (WGS) entry which is preliminary data.</text>
</comment>
<evidence type="ECO:0000256" key="1">
    <source>
        <dbReference type="ARBA" id="ARBA00008954"/>
    </source>
</evidence>
<dbReference type="Gene3D" id="3.40.640.10">
    <property type="entry name" value="Type I PLP-dependent aspartate aminotransferase-like (Major domain)"/>
    <property type="match status" value="1"/>
</dbReference>
<dbReference type="Pfam" id="PF00202">
    <property type="entry name" value="Aminotran_3"/>
    <property type="match status" value="1"/>
</dbReference>
<dbReference type="CDD" id="cd00610">
    <property type="entry name" value="OAT_like"/>
    <property type="match status" value="1"/>
</dbReference>
<evidence type="ECO:0008006" key="6">
    <source>
        <dbReference type="Google" id="ProtNLM"/>
    </source>
</evidence>
<protein>
    <recommendedName>
        <fullName evidence="6">2,2-dialkylglycine decarboxylase</fullName>
    </recommendedName>
</protein>
<dbReference type="Gene3D" id="3.90.1150.10">
    <property type="entry name" value="Aspartate Aminotransferase, domain 1"/>
    <property type="match status" value="1"/>
</dbReference>
<dbReference type="PIRSF" id="PIRSF000521">
    <property type="entry name" value="Transaminase_4ab_Lys_Orn"/>
    <property type="match status" value="1"/>
</dbReference>
<keyword evidence="5" id="KW-1185">Reference proteome</keyword>
<dbReference type="GO" id="GO:0008483">
    <property type="term" value="F:transaminase activity"/>
    <property type="evidence" value="ECO:0007669"/>
    <property type="project" value="InterPro"/>
</dbReference>
<comment type="similarity">
    <text evidence="1 3">Belongs to the class-III pyridoxal-phosphate-dependent aminotransferase family.</text>
</comment>
<dbReference type="GO" id="GO:0005739">
    <property type="term" value="C:mitochondrion"/>
    <property type="evidence" value="ECO:0007669"/>
    <property type="project" value="TreeGrafter"/>
</dbReference>
<dbReference type="InterPro" id="IPR015424">
    <property type="entry name" value="PyrdxlP-dep_Trfase"/>
</dbReference>
<sequence>MSFDTTTFWSKASKHLMKTGIPYSSAVIVKAKGTRLYDAESRQILDFTSGQMSSILGHSHPEIVQVIQKYAEELDHLLSSMVTPPVVNLAERLGRLLPPPLEKSFFLNTGGESVEAAIKIAKIYTGKFEVVAFSASYHGLTQGAVSATYAMGRKHGGPAMPGQLVFPAPNAYRSPFRKPDGSYDWEKDMDYGWSMIDTQSVGSLAAFVMEPILSTGGMLVLPKGYLKRMSIECKKRGMLLILDEAQTGVGRTGQIFAFQYDEGVVPDILCLSKTLGCGLPLSSVSTSAEIERGCNEAGFMWITTHYNDPLPAAVGDKVLEIVERDNICQRAAERGQQLLDGLLALQKKYWCIGDVRGRGLLLGIEIISDLKTKAPAAALGKTISDRALDCGLSCNIITFPGMGDVFRLAPPVTVTSEEIEEGLRILDAAFAYALGKHGLEN</sequence>
<dbReference type="PROSITE" id="PS00600">
    <property type="entry name" value="AA_TRANSFER_CLASS_3"/>
    <property type="match status" value="1"/>
</dbReference>
<dbReference type="PANTHER" id="PTHR45688:SF13">
    <property type="entry name" value="ALANINE--GLYOXYLATE AMINOTRANSFERASE 2-LIKE"/>
    <property type="match status" value="1"/>
</dbReference>
<name>A0A2B7WP09_9EURO</name>
<dbReference type="Proteomes" id="UP000223968">
    <property type="component" value="Unassembled WGS sequence"/>
</dbReference>
<evidence type="ECO:0000256" key="3">
    <source>
        <dbReference type="RuleBase" id="RU003560"/>
    </source>
</evidence>
<keyword evidence="2 3" id="KW-0663">Pyridoxal phosphate</keyword>
<dbReference type="OrthoDB" id="10261433at2759"/>
<organism evidence="4 5">
    <name type="scientific">Helicocarpus griseus UAMH5409</name>
    <dbReference type="NCBI Taxonomy" id="1447875"/>
    <lineage>
        <taxon>Eukaryota</taxon>
        <taxon>Fungi</taxon>
        <taxon>Dikarya</taxon>
        <taxon>Ascomycota</taxon>
        <taxon>Pezizomycotina</taxon>
        <taxon>Eurotiomycetes</taxon>
        <taxon>Eurotiomycetidae</taxon>
        <taxon>Onygenales</taxon>
        <taxon>Ajellomycetaceae</taxon>
        <taxon>Helicocarpus</taxon>
    </lineage>
</organism>
<dbReference type="EMBL" id="PDNB01000229">
    <property type="protein sequence ID" value="PGG98227.1"/>
    <property type="molecule type" value="Genomic_DNA"/>
</dbReference>
<evidence type="ECO:0000313" key="5">
    <source>
        <dbReference type="Proteomes" id="UP000223968"/>
    </source>
</evidence>
<dbReference type="SUPFAM" id="SSF53383">
    <property type="entry name" value="PLP-dependent transferases"/>
    <property type="match status" value="1"/>
</dbReference>
<dbReference type="InterPro" id="IPR015421">
    <property type="entry name" value="PyrdxlP-dep_Trfase_major"/>
</dbReference>
<dbReference type="InterPro" id="IPR049704">
    <property type="entry name" value="Aminotrans_3_PPA_site"/>
</dbReference>
<dbReference type="InterPro" id="IPR015422">
    <property type="entry name" value="PyrdxlP-dep_Trfase_small"/>
</dbReference>
<proteinExistence type="inferred from homology"/>
<dbReference type="GO" id="GO:0030170">
    <property type="term" value="F:pyridoxal phosphate binding"/>
    <property type="evidence" value="ECO:0007669"/>
    <property type="project" value="InterPro"/>
</dbReference>